<feature type="compositionally biased region" description="Low complexity" evidence="1">
    <location>
        <begin position="92"/>
        <end position="101"/>
    </location>
</feature>
<dbReference type="AlphaFoldDB" id="A0A6J2U025"/>
<evidence type="ECO:0000313" key="4">
    <source>
        <dbReference type="RefSeq" id="XP_030381147.1"/>
    </source>
</evidence>
<accession>A0A6J2U025</accession>
<dbReference type="RefSeq" id="XP_030381260.1">
    <property type="nucleotide sequence ID" value="XM_030525400.1"/>
</dbReference>
<sequence>MTPCWTQTIALLSALLLAKGACGGRTSVFPNTSKHLRVARDTRNIPIDKFQSINATMQAVDEDPLDATAAGGTDEEFAVASTAEARRIGGPSDESSSASQSFFKETKYSGNNNENRQNIPDSDPRFNQPFGYQPGLRPVPRPYPIPSSMQPPYTGFRPNFGPSTIHTGFRNSPIPFPVPGSMSHSSRGFPISSGPNDDDMIPLMSRGMNTFPYPVGSSFVSRQSSMPTPFGFDGDSSGGSSGNFFRSQSYSITSDGMGAPRVEHNVFDSRDGFGMQSRNF</sequence>
<feature type="chain" id="PRO_5044642748" evidence="2">
    <location>
        <begin position="24"/>
        <end position="280"/>
    </location>
</feature>
<evidence type="ECO:0000313" key="5">
    <source>
        <dbReference type="RefSeq" id="XP_030381260.1"/>
    </source>
</evidence>
<dbReference type="RefSeq" id="XP_030381147.1">
    <property type="nucleotide sequence ID" value="XM_030525287.1"/>
</dbReference>
<organism evidence="3 5">
    <name type="scientific">Drosophila lebanonensis</name>
    <name type="common">Fruit fly</name>
    <name type="synonym">Scaptodrosophila lebanonensis</name>
    <dbReference type="NCBI Taxonomy" id="7225"/>
    <lineage>
        <taxon>Eukaryota</taxon>
        <taxon>Metazoa</taxon>
        <taxon>Ecdysozoa</taxon>
        <taxon>Arthropoda</taxon>
        <taxon>Hexapoda</taxon>
        <taxon>Insecta</taxon>
        <taxon>Pterygota</taxon>
        <taxon>Neoptera</taxon>
        <taxon>Endopterygota</taxon>
        <taxon>Diptera</taxon>
        <taxon>Brachycera</taxon>
        <taxon>Muscomorpha</taxon>
        <taxon>Ephydroidea</taxon>
        <taxon>Drosophilidae</taxon>
        <taxon>Scaptodrosophila</taxon>
    </lineage>
</organism>
<dbReference type="GeneID" id="115629086"/>
<protein>
    <submittedName>
        <fullName evidence="4">Uncharacterized protein LOC115629001</fullName>
    </submittedName>
    <submittedName>
        <fullName evidence="5">Uncharacterized protein LOC115629086</fullName>
    </submittedName>
</protein>
<feature type="compositionally biased region" description="Polar residues" evidence="1">
    <location>
        <begin position="108"/>
        <end position="120"/>
    </location>
</feature>
<feature type="signal peptide" evidence="2">
    <location>
        <begin position="1"/>
        <end position="23"/>
    </location>
</feature>
<evidence type="ECO:0000256" key="2">
    <source>
        <dbReference type="SAM" id="SignalP"/>
    </source>
</evidence>
<feature type="region of interest" description="Disordered" evidence="1">
    <location>
        <begin position="83"/>
        <end position="137"/>
    </location>
</feature>
<evidence type="ECO:0000256" key="1">
    <source>
        <dbReference type="SAM" id="MobiDB-lite"/>
    </source>
</evidence>
<name>A0A6J2U025_DROLE</name>
<proteinExistence type="predicted"/>
<keyword evidence="2" id="KW-0732">Signal</keyword>
<evidence type="ECO:0000313" key="3">
    <source>
        <dbReference type="Proteomes" id="UP000504634"/>
    </source>
</evidence>
<keyword evidence="3" id="KW-1185">Reference proteome</keyword>
<dbReference type="Proteomes" id="UP000504634">
    <property type="component" value="Unplaced"/>
</dbReference>
<gene>
    <name evidence="5" type="primary">LOC115629086</name>
    <name evidence="4" type="synonym">LOC115629001</name>
</gene>
<reference evidence="4 5" key="1">
    <citation type="submission" date="2025-04" db="UniProtKB">
        <authorList>
            <consortium name="RefSeq"/>
        </authorList>
    </citation>
    <scope>IDENTIFICATION</scope>
    <source>
        <strain evidence="4 5">11010-0011.00</strain>
        <tissue evidence="4 5">Whole body</tissue>
    </source>
</reference>